<keyword evidence="3" id="KW-1185">Reference proteome</keyword>
<evidence type="ECO:0000313" key="2">
    <source>
        <dbReference type="EMBL" id="RKP12296.1"/>
    </source>
</evidence>
<accession>A0A4P9Y0I0</accession>
<feature type="transmembrane region" description="Helical" evidence="1">
    <location>
        <begin position="184"/>
        <end position="202"/>
    </location>
</feature>
<sequence length="302" mass="33044">MTNRVEPGGWGWGGSYMSEKRNLKCEASTWVHGRRFTLLLHSTILLLAGAALVLMSSLIEGTVKSTRMDDPAFQPYWVAACAFSILYFYALSSILTMLHHQVVANRLRGGQGASSEEVISQIGGLGSISFLRLLGTRQIVTGVAWILLWALQVVGPVATIFLFTSSIAVAGEEAMYTFGPTNHWAAPMLLSISGGLVLITLIREGRHGRFDLVCGPWMLLAVLDPRGENGMCAANDAFIESKLHDFRFYLRDIAGASTVGHIELTVHGYLPQLKRGRMYAGLMGTDWEERGRGGECRVALPQ</sequence>
<proteinExistence type="predicted"/>
<keyword evidence="1" id="KW-1133">Transmembrane helix</keyword>
<keyword evidence="1" id="KW-0472">Membrane</keyword>
<dbReference type="EMBL" id="KZ988392">
    <property type="protein sequence ID" value="RKP12296.1"/>
    <property type="molecule type" value="Genomic_DNA"/>
</dbReference>
<organism evidence="2 3">
    <name type="scientific">Piptocephalis cylindrospora</name>
    <dbReference type="NCBI Taxonomy" id="1907219"/>
    <lineage>
        <taxon>Eukaryota</taxon>
        <taxon>Fungi</taxon>
        <taxon>Fungi incertae sedis</taxon>
        <taxon>Zoopagomycota</taxon>
        <taxon>Zoopagomycotina</taxon>
        <taxon>Zoopagomycetes</taxon>
        <taxon>Zoopagales</taxon>
        <taxon>Piptocephalidaceae</taxon>
        <taxon>Piptocephalis</taxon>
    </lineage>
</organism>
<reference evidence="3" key="1">
    <citation type="journal article" date="2018" name="Nat. Microbiol.">
        <title>Leveraging single-cell genomics to expand the fungal tree of life.</title>
        <authorList>
            <person name="Ahrendt S.R."/>
            <person name="Quandt C.A."/>
            <person name="Ciobanu D."/>
            <person name="Clum A."/>
            <person name="Salamov A."/>
            <person name="Andreopoulos B."/>
            <person name="Cheng J.F."/>
            <person name="Woyke T."/>
            <person name="Pelin A."/>
            <person name="Henrissat B."/>
            <person name="Reynolds N.K."/>
            <person name="Benny G.L."/>
            <person name="Smith M.E."/>
            <person name="James T.Y."/>
            <person name="Grigoriev I.V."/>
        </authorList>
    </citation>
    <scope>NUCLEOTIDE SEQUENCE [LARGE SCALE GENOMIC DNA]</scope>
</reference>
<dbReference type="OrthoDB" id="10312662at2759"/>
<gene>
    <name evidence="2" type="ORF">BJ684DRAFT_17205</name>
</gene>
<protein>
    <submittedName>
        <fullName evidence="2">Uncharacterized protein</fullName>
    </submittedName>
</protein>
<evidence type="ECO:0000256" key="1">
    <source>
        <dbReference type="SAM" id="Phobius"/>
    </source>
</evidence>
<dbReference type="Proteomes" id="UP000267251">
    <property type="component" value="Unassembled WGS sequence"/>
</dbReference>
<evidence type="ECO:0000313" key="3">
    <source>
        <dbReference type="Proteomes" id="UP000267251"/>
    </source>
</evidence>
<feature type="transmembrane region" description="Helical" evidence="1">
    <location>
        <begin position="76"/>
        <end position="98"/>
    </location>
</feature>
<feature type="transmembrane region" description="Helical" evidence="1">
    <location>
        <begin position="36"/>
        <end position="55"/>
    </location>
</feature>
<name>A0A4P9Y0I0_9FUNG</name>
<keyword evidence="1" id="KW-0812">Transmembrane</keyword>
<dbReference type="AlphaFoldDB" id="A0A4P9Y0I0"/>
<feature type="transmembrane region" description="Helical" evidence="1">
    <location>
        <begin position="142"/>
        <end position="164"/>
    </location>
</feature>